<evidence type="ECO:0000256" key="3">
    <source>
        <dbReference type="ARBA" id="ARBA00022692"/>
    </source>
</evidence>
<feature type="transmembrane region" description="Helical" evidence="6">
    <location>
        <begin position="7"/>
        <end position="24"/>
    </location>
</feature>
<feature type="transmembrane region" description="Helical" evidence="6">
    <location>
        <begin position="309"/>
        <end position="327"/>
    </location>
</feature>
<dbReference type="GO" id="GO:0055085">
    <property type="term" value="P:transmembrane transport"/>
    <property type="evidence" value="ECO:0007669"/>
    <property type="project" value="TreeGrafter"/>
</dbReference>
<dbReference type="InterPro" id="IPR002549">
    <property type="entry name" value="AI-2E-like"/>
</dbReference>
<keyword evidence="4 6" id="KW-1133">Transmembrane helix</keyword>
<feature type="transmembrane region" description="Helical" evidence="6">
    <location>
        <begin position="280"/>
        <end position="302"/>
    </location>
</feature>
<gene>
    <name evidence="7" type="ORF">AUC71_08955</name>
</gene>
<dbReference type="GO" id="GO:0016020">
    <property type="term" value="C:membrane"/>
    <property type="evidence" value="ECO:0007669"/>
    <property type="project" value="UniProtKB-SubCell"/>
</dbReference>
<feature type="transmembrane region" description="Helical" evidence="6">
    <location>
        <begin position="59"/>
        <end position="83"/>
    </location>
</feature>
<evidence type="ECO:0000256" key="1">
    <source>
        <dbReference type="ARBA" id="ARBA00004141"/>
    </source>
</evidence>
<dbReference type="PANTHER" id="PTHR21716:SF64">
    <property type="entry name" value="AI-2 TRANSPORT PROTEIN TQSA"/>
    <property type="match status" value="1"/>
</dbReference>
<organism evidence="7 8">
    <name type="scientific">Methyloceanibacter marginalis</name>
    <dbReference type="NCBI Taxonomy" id="1774971"/>
    <lineage>
        <taxon>Bacteria</taxon>
        <taxon>Pseudomonadati</taxon>
        <taxon>Pseudomonadota</taxon>
        <taxon>Alphaproteobacteria</taxon>
        <taxon>Hyphomicrobiales</taxon>
        <taxon>Hyphomicrobiaceae</taxon>
        <taxon>Methyloceanibacter</taxon>
    </lineage>
</organism>
<comment type="similarity">
    <text evidence="2">Belongs to the autoinducer-2 exporter (AI-2E) (TC 2.A.86) family.</text>
</comment>
<dbReference type="OrthoDB" id="9799225at2"/>
<reference evidence="7 8" key="1">
    <citation type="journal article" date="2016" name="Environ. Microbiol.">
        <title>New Methyloceanibacter diversity from North Sea sediments includes methanotroph containing solely the soluble methane monooxygenase.</title>
        <authorList>
            <person name="Vekeman B."/>
            <person name="Kerckhof F.M."/>
            <person name="Cremers G."/>
            <person name="de Vos P."/>
            <person name="Vandamme P."/>
            <person name="Boon N."/>
            <person name="Op den Camp H.J."/>
            <person name="Heylen K."/>
        </authorList>
    </citation>
    <scope>NUCLEOTIDE SEQUENCE [LARGE SCALE GENOMIC DNA]</scope>
    <source>
        <strain evidence="7 8">R-67177</strain>
    </source>
</reference>
<evidence type="ECO:0000256" key="5">
    <source>
        <dbReference type="ARBA" id="ARBA00023136"/>
    </source>
</evidence>
<feature type="transmembrane region" description="Helical" evidence="6">
    <location>
        <begin position="223"/>
        <end position="244"/>
    </location>
</feature>
<dbReference type="AlphaFoldDB" id="A0A1E3WCP0"/>
<feature type="transmembrane region" description="Helical" evidence="6">
    <location>
        <begin position="256"/>
        <end position="274"/>
    </location>
</feature>
<dbReference type="Pfam" id="PF01594">
    <property type="entry name" value="AI-2E_transport"/>
    <property type="match status" value="1"/>
</dbReference>
<sequence length="348" mass="37900">MPVTDRLTLSLLAVCTAILVVIALYLASAIFAPLAFGLFVLALVWPMQKALQERMPRGLALFLTLLATIVVFLAFGSVVAWALSSIADWLITNIARFQALYVQKTDWLEEHGIFVVGTLADTFDVGWLIRMFQEVARQLNRLAGFGILIFVFLMLALLETEEFRQRLAQLGKQEQGGKLIDAAREIAVKFRKYMIVRTQLSILTGLAVWGFASLAGVEPAPAWGLLAFALNYIPFIGSFVATLLPGIFAMVQLDTWLGIALVFAGLGIIQFLIGNYLEPLVAGAALSISPFAVVFAVFFWGFLWGIPGAFIGVPILITAIVICAQYPSSRWIATLLSGGTAPDHSAKS</sequence>
<proteinExistence type="inferred from homology"/>
<protein>
    <submittedName>
        <fullName evidence="7">Permease</fullName>
    </submittedName>
</protein>
<keyword evidence="8" id="KW-1185">Reference proteome</keyword>
<feature type="transmembrane region" description="Helical" evidence="6">
    <location>
        <begin position="30"/>
        <end position="47"/>
    </location>
</feature>
<keyword evidence="3 6" id="KW-0812">Transmembrane</keyword>
<dbReference type="PANTHER" id="PTHR21716">
    <property type="entry name" value="TRANSMEMBRANE PROTEIN"/>
    <property type="match status" value="1"/>
</dbReference>
<name>A0A1E3WCP0_9HYPH</name>
<evidence type="ECO:0000256" key="2">
    <source>
        <dbReference type="ARBA" id="ARBA00009773"/>
    </source>
</evidence>
<comment type="caution">
    <text evidence="7">The sequence shown here is derived from an EMBL/GenBank/DDBJ whole genome shotgun (WGS) entry which is preliminary data.</text>
</comment>
<feature type="transmembrane region" description="Helical" evidence="6">
    <location>
        <begin position="139"/>
        <end position="158"/>
    </location>
</feature>
<dbReference type="Proteomes" id="UP000095042">
    <property type="component" value="Unassembled WGS sequence"/>
</dbReference>
<feature type="transmembrane region" description="Helical" evidence="6">
    <location>
        <begin position="200"/>
        <end position="217"/>
    </location>
</feature>
<evidence type="ECO:0000313" key="7">
    <source>
        <dbReference type="EMBL" id="ODS03579.1"/>
    </source>
</evidence>
<accession>A0A1E3WCP0</accession>
<comment type="subcellular location">
    <subcellularLocation>
        <location evidence="1">Membrane</location>
        <topology evidence="1">Multi-pass membrane protein</topology>
    </subcellularLocation>
</comment>
<evidence type="ECO:0000313" key="8">
    <source>
        <dbReference type="Proteomes" id="UP000095042"/>
    </source>
</evidence>
<evidence type="ECO:0000256" key="4">
    <source>
        <dbReference type="ARBA" id="ARBA00022989"/>
    </source>
</evidence>
<dbReference type="RefSeq" id="WP_069623224.1">
    <property type="nucleotide sequence ID" value="NZ_LPWD01000088.1"/>
</dbReference>
<keyword evidence="5 6" id="KW-0472">Membrane</keyword>
<dbReference type="EMBL" id="LPWD01000088">
    <property type="protein sequence ID" value="ODS03579.1"/>
    <property type="molecule type" value="Genomic_DNA"/>
</dbReference>
<evidence type="ECO:0000256" key="6">
    <source>
        <dbReference type="SAM" id="Phobius"/>
    </source>
</evidence>